<accession>A0A074XY15</accession>
<dbReference type="InterPro" id="IPR006683">
    <property type="entry name" value="Thioestr_dom"/>
</dbReference>
<dbReference type="STRING" id="1043002.A0A074XY15"/>
<protein>
    <recommendedName>
        <fullName evidence="2">Thioesterase domain-containing protein</fullName>
    </recommendedName>
</protein>
<comment type="similarity">
    <text evidence="1">Belongs to the thioesterase PaaI family.</text>
</comment>
<keyword evidence="4" id="KW-1185">Reference proteome</keyword>
<evidence type="ECO:0000256" key="1">
    <source>
        <dbReference type="ARBA" id="ARBA00008324"/>
    </source>
</evidence>
<dbReference type="SUPFAM" id="SSF54637">
    <property type="entry name" value="Thioesterase/thiol ester dehydrase-isomerase"/>
    <property type="match status" value="1"/>
</dbReference>
<dbReference type="InterPro" id="IPR029069">
    <property type="entry name" value="HotDog_dom_sf"/>
</dbReference>
<dbReference type="OrthoDB" id="2831072at2759"/>
<reference evidence="3 4" key="1">
    <citation type="journal article" date="2014" name="BMC Genomics">
        <title>Genome sequencing of four Aureobasidium pullulans varieties: biotechnological potential, stress tolerance, and description of new species.</title>
        <authorList>
            <person name="Gostin Ar C."/>
            <person name="Ohm R.A."/>
            <person name="Kogej T."/>
            <person name="Sonjak S."/>
            <person name="Turk M."/>
            <person name="Zajc J."/>
            <person name="Zalar P."/>
            <person name="Grube M."/>
            <person name="Sun H."/>
            <person name="Han J."/>
            <person name="Sharma A."/>
            <person name="Chiniquy J."/>
            <person name="Ngan C.Y."/>
            <person name="Lipzen A."/>
            <person name="Barry K."/>
            <person name="Grigoriev I.V."/>
            <person name="Gunde-Cimerman N."/>
        </authorList>
    </citation>
    <scope>NUCLEOTIDE SEQUENCE [LARGE SCALE GENOMIC DNA]</scope>
    <source>
        <strain evidence="3 4">EXF-150</strain>
    </source>
</reference>
<dbReference type="InterPro" id="IPR039298">
    <property type="entry name" value="ACOT13"/>
</dbReference>
<evidence type="ECO:0000313" key="3">
    <source>
        <dbReference type="EMBL" id="KEQ79551.1"/>
    </source>
</evidence>
<proteinExistence type="inferred from homology"/>
<dbReference type="AlphaFoldDB" id="A0A074XY15"/>
<dbReference type="EMBL" id="KL585005">
    <property type="protein sequence ID" value="KEQ79551.1"/>
    <property type="molecule type" value="Genomic_DNA"/>
</dbReference>
<dbReference type="PANTHER" id="PTHR21660:SF9">
    <property type="entry name" value="THIOESTERASE DOMAIN-CONTAINING PROTEIN"/>
    <property type="match status" value="1"/>
</dbReference>
<dbReference type="Proteomes" id="UP000030706">
    <property type="component" value="Unassembled WGS sequence"/>
</dbReference>
<dbReference type="GeneID" id="40748753"/>
<dbReference type="Gene3D" id="3.10.129.10">
    <property type="entry name" value="Hotdog Thioesterase"/>
    <property type="match status" value="1"/>
</dbReference>
<dbReference type="HOGENOM" id="CLU_089876_1_1_1"/>
<evidence type="ECO:0000259" key="2">
    <source>
        <dbReference type="Pfam" id="PF03061"/>
    </source>
</evidence>
<dbReference type="Pfam" id="PF03061">
    <property type="entry name" value="4HBT"/>
    <property type="match status" value="1"/>
</dbReference>
<dbReference type="GO" id="GO:0047617">
    <property type="term" value="F:fatty acyl-CoA hydrolase activity"/>
    <property type="evidence" value="ECO:0007669"/>
    <property type="project" value="InterPro"/>
</dbReference>
<dbReference type="PANTHER" id="PTHR21660">
    <property type="entry name" value="THIOESTERASE SUPERFAMILY MEMBER-RELATED"/>
    <property type="match status" value="1"/>
</dbReference>
<organism evidence="3 4">
    <name type="scientific">Aureobasidium pullulans EXF-150</name>
    <dbReference type="NCBI Taxonomy" id="1043002"/>
    <lineage>
        <taxon>Eukaryota</taxon>
        <taxon>Fungi</taxon>
        <taxon>Dikarya</taxon>
        <taxon>Ascomycota</taxon>
        <taxon>Pezizomycotina</taxon>
        <taxon>Dothideomycetes</taxon>
        <taxon>Dothideomycetidae</taxon>
        <taxon>Dothideales</taxon>
        <taxon>Saccotheciaceae</taxon>
        <taxon>Aureobasidium</taxon>
    </lineage>
</organism>
<dbReference type="RefSeq" id="XP_029755738.1">
    <property type="nucleotide sequence ID" value="XM_029906447.1"/>
</dbReference>
<feature type="domain" description="Thioesterase" evidence="2">
    <location>
        <begin position="90"/>
        <end position="166"/>
    </location>
</feature>
<dbReference type="CDD" id="cd03440">
    <property type="entry name" value="hot_dog"/>
    <property type="match status" value="1"/>
</dbReference>
<gene>
    <name evidence="3" type="ORF">M438DRAFT_349666</name>
</gene>
<sequence>MPNPKDTPNPYGHPVYKNWVRQSPEERVKGLMKAHGTAADEPRFSDLLYHPTEGSLPVNLVSVTKTSPTTASAIFTFTIPAYYTNGWLNMHGAAQTLIYDNLTTLALAPISKPGFWMLGGVSRVLDVKFLRPAGVGEKVTVEVEVVHVGRAAASLRGVMKDGKGRVLSTCEHDKSNIDPEVAKL</sequence>
<evidence type="ECO:0000313" key="4">
    <source>
        <dbReference type="Proteomes" id="UP000030706"/>
    </source>
</evidence>
<name>A0A074XY15_AURPU</name>